<organism evidence="3 4">
    <name type="scientific">Daedalea quercina L-15889</name>
    <dbReference type="NCBI Taxonomy" id="1314783"/>
    <lineage>
        <taxon>Eukaryota</taxon>
        <taxon>Fungi</taxon>
        <taxon>Dikarya</taxon>
        <taxon>Basidiomycota</taxon>
        <taxon>Agaricomycotina</taxon>
        <taxon>Agaricomycetes</taxon>
        <taxon>Polyporales</taxon>
        <taxon>Fomitopsis</taxon>
    </lineage>
</organism>
<keyword evidence="3" id="KW-0378">Hydrolase</keyword>
<dbReference type="Pfam" id="PF00557">
    <property type="entry name" value="Peptidase_M24"/>
    <property type="match status" value="1"/>
</dbReference>
<reference evidence="3 4" key="1">
    <citation type="journal article" date="2016" name="Mol. Biol. Evol.">
        <title>Comparative Genomics of Early-Diverging Mushroom-Forming Fungi Provides Insights into the Origins of Lignocellulose Decay Capabilities.</title>
        <authorList>
            <person name="Nagy L.G."/>
            <person name="Riley R."/>
            <person name="Tritt A."/>
            <person name="Adam C."/>
            <person name="Daum C."/>
            <person name="Floudas D."/>
            <person name="Sun H."/>
            <person name="Yadav J.S."/>
            <person name="Pangilinan J."/>
            <person name="Larsson K.H."/>
            <person name="Matsuura K."/>
            <person name="Barry K."/>
            <person name="Labutti K."/>
            <person name="Kuo R."/>
            <person name="Ohm R.A."/>
            <person name="Bhattacharya S.S."/>
            <person name="Shirouzu T."/>
            <person name="Yoshinaga Y."/>
            <person name="Martin F.M."/>
            <person name="Grigoriev I.V."/>
            <person name="Hibbett D.S."/>
        </authorList>
    </citation>
    <scope>NUCLEOTIDE SEQUENCE [LARGE SCALE GENOMIC DNA]</scope>
    <source>
        <strain evidence="3 4">L-15889</strain>
    </source>
</reference>
<dbReference type="InterPro" id="IPR036005">
    <property type="entry name" value="Creatinase/aminopeptidase-like"/>
</dbReference>
<dbReference type="SUPFAM" id="SSF55920">
    <property type="entry name" value="Creatinase/aminopeptidase"/>
    <property type="match status" value="1"/>
</dbReference>
<keyword evidence="1" id="KW-0472">Membrane</keyword>
<proteinExistence type="predicted"/>
<sequence>MDEKGLPLDLAPVDTRVRKHAYRSTRLIIACIIVQVVILIYRLTGTPKSITRLYNSYTGQPDFSHLAEHCAHISPVSTSSFLQRQQALAQSLHELNASAYIAEPGASAAYFANLSQSQWHLSERPLLLIISPDVDSSEQVHARVSILTPSFEATRAKLLSIPSQDEVTYPSWPEDVSPFEVAVSAVPQLKEGTIFVDGMMRSFVLDGLQKAATESNVLTAPVEIRRLRERKSAEELEIMKCVNEATLLAIRAVRENVKIGMRESEARQLMSTALSAAGLSDGSCLTLFGENAALPHGSGTDRVLGAHDFVLVDCDAELHGYRSDITRTYALPESTIHATYLRMWSLVHSAQANALAAARNGTVTAEVDAAARNTLAAQGYAQYLTHRLGHGIGLETHESPYLRGGSEDVILTGHTFSDEPGIYIEGQVGIRLEDCFYVHENGTAIFLTEGAGGAAKGPWDP</sequence>
<dbReference type="Gene3D" id="3.40.350.10">
    <property type="entry name" value="Creatinase/prolidase N-terminal domain"/>
    <property type="match status" value="1"/>
</dbReference>
<dbReference type="STRING" id="1314783.A0A165PGG5"/>
<keyword evidence="3" id="KW-0031">Aminopeptidase</keyword>
<evidence type="ECO:0000256" key="1">
    <source>
        <dbReference type="SAM" id="Phobius"/>
    </source>
</evidence>
<name>A0A165PGG5_9APHY</name>
<keyword evidence="4" id="KW-1185">Reference proteome</keyword>
<keyword evidence="1" id="KW-1133">Transmembrane helix</keyword>
<keyword evidence="3" id="KW-0645">Protease</keyword>
<evidence type="ECO:0000259" key="2">
    <source>
        <dbReference type="Pfam" id="PF00557"/>
    </source>
</evidence>
<dbReference type="Proteomes" id="UP000076727">
    <property type="component" value="Unassembled WGS sequence"/>
</dbReference>
<dbReference type="AlphaFoldDB" id="A0A165PGG5"/>
<dbReference type="InterPro" id="IPR029149">
    <property type="entry name" value="Creatin/AminoP/Spt16_N"/>
</dbReference>
<dbReference type="PANTHER" id="PTHR46112:SF2">
    <property type="entry name" value="XAA-PRO AMINOPEPTIDASE P-RELATED"/>
    <property type="match status" value="1"/>
</dbReference>
<dbReference type="PANTHER" id="PTHR46112">
    <property type="entry name" value="AMINOPEPTIDASE"/>
    <property type="match status" value="1"/>
</dbReference>
<dbReference type="GO" id="GO:0004177">
    <property type="term" value="F:aminopeptidase activity"/>
    <property type="evidence" value="ECO:0007669"/>
    <property type="project" value="UniProtKB-KW"/>
</dbReference>
<keyword evidence="1" id="KW-0812">Transmembrane</keyword>
<dbReference type="InterPro" id="IPR000994">
    <property type="entry name" value="Pept_M24"/>
</dbReference>
<accession>A0A165PGG5</accession>
<feature type="domain" description="Peptidase M24" evidence="2">
    <location>
        <begin position="237"/>
        <end position="440"/>
    </location>
</feature>
<gene>
    <name evidence="3" type="ORF">DAEQUDRAFT_751426</name>
</gene>
<dbReference type="EMBL" id="KV429069">
    <property type="protein sequence ID" value="KZT68185.1"/>
    <property type="molecule type" value="Genomic_DNA"/>
</dbReference>
<dbReference type="SUPFAM" id="SSF53092">
    <property type="entry name" value="Creatinase/prolidase N-terminal domain"/>
    <property type="match status" value="1"/>
</dbReference>
<evidence type="ECO:0000313" key="4">
    <source>
        <dbReference type="Proteomes" id="UP000076727"/>
    </source>
</evidence>
<feature type="transmembrane region" description="Helical" evidence="1">
    <location>
        <begin position="27"/>
        <end position="44"/>
    </location>
</feature>
<dbReference type="InterPro" id="IPR050659">
    <property type="entry name" value="Peptidase_M24B"/>
</dbReference>
<evidence type="ECO:0000313" key="3">
    <source>
        <dbReference type="EMBL" id="KZT68185.1"/>
    </source>
</evidence>
<dbReference type="OrthoDB" id="9995434at2759"/>
<protein>
    <submittedName>
        <fullName evidence="3">Creatinase/aminopeptidase</fullName>
    </submittedName>
</protein>
<dbReference type="Gene3D" id="3.90.230.10">
    <property type="entry name" value="Creatinase/methionine aminopeptidase superfamily"/>
    <property type="match status" value="1"/>
</dbReference>